<name>B6TW94_MAIZE</name>
<dbReference type="InterPro" id="IPR011043">
    <property type="entry name" value="Gal_Oxase/kelch_b-propeller"/>
</dbReference>
<evidence type="ECO:0000313" key="2">
    <source>
        <dbReference type="EMBL" id="ACG41377.1"/>
    </source>
</evidence>
<dbReference type="Pfam" id="PF00646">
    <property type="entry name" value="F-box"/>
    <property type="match status" value="1"/>
</dbReference>
<dbReference type="PANTHER" id="PTHR32133">
    <property type="entry name" value="OS07G0120400 PROTEIN"/>
    <property type="match status" value="1"/>
</dbReference>
<dbReference type="OMA" id="YYTIMER"/>
<dbReference type="OrthoDB" id="667225at2759"/>
<evidence type="ECO:0000259" key="1">
    <source>
        <dbReference type="PROSITE" id="PS50181"/>
    </source>
</evidence>
<sequence>MASSSLPEELVEEILVRLPQDDPVHLVRASLVCKSWRRVLSDQDCFLRRCRGFHGAAPPLLGYFAINRCYGNDATQFVPATSTASPVRVPAVDHRRRWFLPVDCRHGRVLIHYEDRDRSTKRGFVVWDPLTGSRQHLGMPSASYPSHSCRYTSYTGAVVCAKAGCDDDHLDCQAGPFRVVCVETNLLKPVFACATSYSSVTGAWSAPVPNHDSHDFNYYCLRSYGKQSLLVGDAVYFLFQDDQSILRYDLGRHRLSEIGMPPAMCNTALMKTEGGGLGLAALPNNNRIHIWSRHDEDGCWVEHRVVELETLLPRRMRNRYHRVVGSAEGTNTVFVNVCNTIFMLDVKSNKVRKFSKRKSGQFEYILPYLRFYAPS</sequence>
<dbReference type="PROSITE" id="PS50181">
    <property type="entry name" value="FBOX"/>
    <property type="match status" value="1"/>
</dbReference>
<dbReference type="SUPFAM" id="SSF81383">
    <property type="entry name" value="F-box domain"/>
    <property type="match status" value="1"/>
</dbReference>
<dbReference type="SUPFAM" id="SSF50965">
    <property type="entry name" value="Galactose oxidase, central domain"/>
    <property type="match status" value="1"/>
</dbReference>
<reference evidence="3" key="2">
    <citation type="submission" date="2015-12" db="EMBL/GenBank/DDBJ databases">
        <title>Update maize B73 reference genome by single molecule sequencing technologies.</title>
        <authorList>
            <consortium name="Maize Genome Sequencing Project"/>
            <person name="Ware D."/>
        </authorList>
    </citation>
    <scope>NUCLEOTIDE SEQUENCE</scope>
    <source>
        <tissue evidence="3">Seedling</tissue>
    </source>
</reference>
<dbReference type="PANTHER" id="PTHR32133:SF408">
    <property type="entry name" value="OS07G0120400 PROTEIN"/>
    <property type="match status" value="1"/>
</dbReference>
<dbReference type="ExpressionAtlas" id="B6TW94">
    <property type="expression patterns" value="baseline"/>
</dbReference>
<evidence type="ECO:0000313" key="3">
    <source>
        <dbReference type="EMBL" id="AQK58382.1"/>
    </source>
</evidence>
<dbReference type="Pfam" id="PF23635">
    <property type="entry name" value="Beta-prop_AT5G49610-like"/>
    <property type="match status" value="1"/>
</dbReference>
<dbReference type="InterPro" id="IPR001810">
    <property type="entry name" value="F-box_dom"/>
</dbReference>
<protein>
    <submittedName>
        <fullName evidence="2">F-box domain containing protein</fullName>
    </submittedName>
</protein>
<accession>B6TW94</accession>
<feature type="domain" description="F-box" evidence="1">
    <location>
        <begin position="1"/>
        <end position="49"/>
    </location>
</feature>
<dbReference type="PaxDb" id="4577-GRMZM2G125206_P01"/>
<dbReference type="KEGG" id="zma:100284668"/>
<gene>
    <name evidence="3" type="ORF">ZEAMMB73_Zm00001d052936</name>
</gene>
<dbReference type="EMBL" id="EU969259">
    <property type="protein sequence ID" value="ACG41377.1"/>
    <property type="molecule type" value="mRNA"/>
</dbReference>
<dbReference type="EMBL" id="CM000780">
    <property type="protein sequence ID" value="AQK58382.1"/>
    <property type="molecule type" value="Genomic_DNA"/>
</dbReference>
<proteinExistence type="evidence at transcript level"/>
<dbReference type="InterPro" id="IPR056594">
    <property type="entry name" value="AT5G49610-like_b-prop"/>
</dbReference>
<organism evidence="2">
    <name type="scientific">Zea mays</name>
    <name type="common">Maize</name>
    <dbReference type="NCBI Taxonomy" id="4577"/>
    <lineage>
        <taxon>Eukaryota</taxon>
        <taxon>Viridiplantae</taxon>
        <taxon>Streptophyta</taxon>
        <taxon>Embryophyta</taxon>
        <taxon>Tracheophyta</taxon>
        <taxon>Spermatophyta</taxon>
        <taxon>Magnoliopsida</taxon>
        <taxon>Liliopsida</taxon>
        <taxon>Poales</taxon>
        <taxon>Poaceae</taxon>
        <taxon>PACMAD clade</taxon>
        <taxon>Panicoideae</taxon>
        <taxon>Andropogonodae</taxon>
        <taxon>Andropogoneae</taxon>
        <taxon>Tripsacinae</taxon>
        <taxon>Zea</taxon>
    </lineage>
</organism>
<dbReference type="SMART" id="SM00256">
    <property type="entry name" value="FBOX"/>
    <property type="match status" value="1"/>
</dbReference>
<dbReference type="InParanoid" id="B6TW94"/>
<dbReference type="AlphaFoldDB" id="B6TW94"/>
<dbReference type="Gene3D" id="1.20.1280.50">
    <property type="match status" value="1"/>
</dbReference>
<dbReference type="HOGENOM" id="CLU_017945_2_1_1"/>
<reference evidence="2" key="1">
    <citation type="journal article" date="2009" name="Plant Mol. Biol.">
        <title>Insights into corn genes derived from large-scale cDNA sequencing.</title>
        <authorList>
            <person name="Alexandrov N.N."/>
            <person name="Brover V.V."/>
            <person name="Freidin S."/>
            <person name="Troukhan M.E."/>
            <person name="Tatarinova T.V."/>
            <person name="Zhang H."/>
            <person name="Swaller T.J."/>
            <person name="Lu Y.P."/>
            <person name="Bouck J."/>
            <person name="Flavell R.B."/>
            <person name="Feldmann K.A."/>
        </authorList>
    </citation>
    <scope>NUCLEOTIDE SEQUENCE</scope>
</reference>
<dbReference type="InterPro" id="IPR036047">
    <property type="entry name" value="F-box-like_dom_sf"/>
</dbReference>